<dbReference type="RefSeq" id="XP_060435845.1">
    <property type="nucleotide sequence ID" value="XM_060567689.1"/>
</dbReference>
<sequence>LLPLHLAAAKGHSGCVELLLTLEIIDERDEDGCTPLWRACVNGHEHIVEFLIEQGADCGSANFDGNMPLHIAASFGNYTIIERLLNEGCDSSAQNKYGQTP</sequence>
<evidence type="ECO:0000313" key="4">
    <source>
        <dbReference type="EMBL" id="KAK1700088.1"/>
    </source>
</evidence>
<dbReference type="Proteomes" id="UP001224890">
    <property type="component" value="Unassembled WGS sequence"/>
</dbReference>
<dbReference type="EMBL" id="JAHMHR010000003">
    <property type="protein sequence ID" value="KAK1700088.1"/>
    <property type="molecule type" value="Genomic_DNA"/>
</dbReference>
<dbReference type="InterPro" id="IPR036770">
    <property type="entry name" value="Ankyrin_rpt-contain_sf"/>
</dbReference>
<accession>A0AAJ0B0B4</accession>
<evidence type="ECO:0000313" key="5">
    <source>
        <dbReference type="Proteomes" id="UP001224890"/>
    </source>
</evidence>
<gene>
    <name evidence="4" type="ORF">BDP55DRAFT_508436</name>
</gene>
<feature type="non-terminal residue" evidence="4">
    <location>
        <position position="1"/>
    </location>
</feature>
<dbReference type="PANTHER" id="PTHR24173">
    <property type="entry name" value="ANKYRIN REPEAT CONTAINING"/>
    <property type="match status" value="1"/>
</dbReference>
<evidence type="ECO:0000256" key="3">
    <source>
        <dbReference type="PROSITE-ProRule" id="PRU00023"/>
    </source>
</evidence>
<dbReference type="InterPro" id="IPR002110">
    <property type="entry name" value="Ankyrin_rpt"/>
</dbReference>
<dbReference type="SUPFAM" id="SSF48403">
    <property type="entry name" value="Ankyrin repeat"/>
    <property type="match status" value="1"/>
</dbReference>
<dbReference type="Pfam" id="PF00023">
    <property type="entry name" value="Ank"/>
    <property type="match status" value="1"/>
</dbReference>
<dbReference type="Pfam" id="PF12796">
    <property type="entry name" value="Ank_2"/>
    <property type="match status" value="1"/>
</dbReference>
<keyword evidence="1" id="KW-0677">Repeat</keyword>
<feature type="non-terminal residue" evidence="4">
    <location>
        <position position="101"/>
    </location>
</feature>
<keyword evidence="2 3" id="KW-0040">ANK repeat</keyword>
<keyword evidence="5" id="KW-1185">Reference proteome</keyword>
<organism evidence="4 5">
    <name type="scientific">Colletotrichum godetiae</name>
    <dbReference type="NCBI Taxonomy" id="1209918"/>
    <lineage>
        <taxon>Eukaryota</taxon>
        <taxon>Fungi</taxon>
        <taxon>Dikarya</taxon>
        <taxon>Ascomycota</taxon>
        <taxon>Pezizomycotina</taxon>
        <taxon>Sordariomycetes</taxon>
        <taxon>Hypocreomycetidae</taxon>
        <taxon>Glomerellales</taxon>
        <taxon>Glomerellaceae</taxon>
        <taxon>Colletotrichum</taxon>
        <taxon>Colletotrichum acutatum species complex</taxon>
    </lineage>
</organism>
<dbReference type="Gene3D" id="1.25.40.20">
    <property type="entry name" value="Ankyrin repeat-containing domain"/>
    <property type="match status" value="1"/>
</dbReference>
<dbReference type="PROSITE" id="PS50088">
    <property type="entry name" value="ANK_REPEAT"/>
    <property type="match status" value="2"/>
</dbReference>
<evidence type="ECO:0000256" key="1">
    <source>
        <dbReference type="ARBA" id="ARBA00022737"/>
    </source>
</evidence>
<dbReference type="GeneID" id="85452215"/>
<name>A0AAJ0B0B4_9PEZI</name>
<protein>
    <submittedName>
        <fullName evidence="4">Ankyrin repeat-containing domain protein</fullName>
    </submittedName>
</protein>
<dbReference type="PROSITE" id="PS50297">
    <property type="entry name" value="ANK_REP_REGION"/>
    <property type="match status" value="2"/>
</dbReference>
<dbReference type="PANTHER" id="PTHR24173:SF83">
    <property type="entry name" value="SOCS BOX DOMAIN-CONTAINING PROTEIN"/>
    <property type="match status" value="1"/>
</dbReference>
<proteinExistence type="predicted"/>
<reference evidence="4" key="1">
    <citation type="submission" date="2021-06" db="EMBL/GenBank/DDBJ databases">
        <title>Comparative genomics, transcriptomics and evolutionary studies reveal genomic signatures of adaptation to plant cell wall in hemibiotrophic fungi.</title>
        <authorList>
            <consortium name="DOE Joint Genome Institute"/>
            <person name="Baroncelli R."/>
            <person name="Diaz J.F."/>
            <person name="Benocci T."/>
            <person name="Peng M."/>
            <person name="Battaglia E."/>
            <person name="Haridas S."/>
            <person name="Andreopoulos W."/>
            <person name="Labutti K."/>
            <person name="Pangilinan J."/>
            <person name="Floch G.L."/>
            <person name="Makela M.R."/>
            <person name="Henrissat B."/>
            <person name="Grigoriev I.V."/>
            <person name="Crouch J.A."/>
            <person name="De Vries R.P."/>
            <person name="Sukno S.A."/>
            <person name="Thon M.R."/>
        </authorList>
    </citation>
    <scope>NUCLEOTIDE SEQUENCE</scope>
    <source>
        <strain evidence="4">CBS 193.32</strain>
    </source>
</reference>
<dbReference type="SMART" id="SM00248">
    <property type="entry name" value="ANK"/>
    <property type="match status" value="3"/>
</dbReference>
<comment type="caution">
    <text evidence="4">The sequence shown here is derived from an EMBL/GenBank/DDBJ whole genome shotgun (WGS) entry which is preliminary data.</text>
</comment>
<dbReference type="AlphaFoldDB" id="A0AAJ0B0B4"/>
<feature type="repeat" description="ANK" evidence="3">
    <location>
        <begin position="31"/>
        <end position="63"/>
    </location>
</feature>
<evidence type="ECO:0000256" key="2">
    <source>
        <dbReference type="ARBA" id="ARBA00023043"/>
    </source>
</evidence>
<feature type="repeat" description="ANK" evidence="3">
    <location>
        <begin position="64"/>
        <end position="96"/>
    </location>
</feature>